<dbReference type="EMBL" id="JWZT01002576">
    <property type="protein sequence ID" value="KII69132.1"/>
    <property type="molecule type" value="Genomic_DNA"/>
</dbReference>
<accession>A0A0C2N5H1</accession>
<keyword evidence="6" id="KW-1185">Reference proteome</keyword>
<feature type="compositionally biased region" description="Polar residues" evidence="3">
    <location>
        <begin position="16"/>
        <end position="35"/>
    </location>
</feature>
<dbReference type="SMART" id="SM00360">
    <property type="entry name" value="RRM"/>
    <property type="match status" value="1"/>
</dbReference>
<name>A0A0C2N5H1_THEKT</name>
<dbReference type="InterPro" id="IPR050886">
    <property type="entry name" value="RNA-binding_reg"/>
</dbReference>
<dbReference type="InterPro" id="IPR012677">
    <property type="entry name" value="Nucleotide-bd_a/b_plait_sf"/>
</dbReference>
<dbReference type="PANTHER" id="PTHR48024:SF56">
    <property type="entry name" value="HETEROGENEOUS NUCLEAR RIBONUCLEOPROTEIN A0"/>
    <property type="match status" value="1"/>
</dbReference>
<dbReference type="GO" id="GO:0005634">
    <property type="term" value="C:nucleus"/>
    <property type="evidence" value="ECO:0007669"/>
    <property type="project" value="TreeGrafter"/>
</dbReference>
<dbReference type="PANTHER" id="PTHR48024">
    <property type="entry name" value="GEO13361P1-RELATED"/>
    <property type="match status" value="1"/>
</dbReference>
<dbReference type="GO" id="GO:0003723">
    <property type="term" value="F:RNA binding"/>
    <property type="evidence" value="ECO:0007669"/>
    <property type="project" value="UniProtKB-UniRule"/>
</dbReference>
<feature type="domain" description="RRM" evidence="4">
    <location>
        <begin position="51"/>
        <end position="128"/>
    </location>
</feature>
<feature type="region of interest" description="Disordered" evidence="3">
    <location>
        <begin position="306"/>
        <end position="356"/>
    </location>
</feature>
<keyword evidence="1 2" id="KW-0694">RNA-binding</keyword>
<organism evidence="5 6">
    <name type="scientific">Thelohanellus kitauei</name>
    <name type="common">Myxosporean</name>
    <dbReference type="NCBI Taxonomy" id="669202"/>
    <lineage>
        <taxon>Eukaryota</taxon>
        <taxon>Metazoa</taxon>
        <taxon>Cnidaria</taxon>
        <taxon>Myxozoa</taxon>
        <taxon>Myxosporea</taxon>
        <taxon>Bivalvulida</taxon>
        <taxon>Platysporina</taxon>
        <taxon>Myxobolidae</taxon>
        <taxon>Thelohanellus</taxon>
    </lineage>
</organism>
<evidence type="ECO:0000256" key="1">
    <source>
        <dbReference type="ARBA" id="ARBA00022884"/>
    </source>
</evidence>
<evidence type="ECO:0000313" key="5">
    <source>
        <dbReference type="EMBL" id="KII69132.1"/>
    </source>
</evidence>
<evidence type="ECO:0000256" key="2">
    <source>
        <dbReference type="PROSITE-ProRule" id="PRU00176"/>
    </source>
</evidence>
<sequence length="356" mass="40607">MRKARSENTEEVKKNWMNTNVFEDQSRNGNNQGQQVDKEESGDDNYNRKMPKLFVGGLPFTSNDDALYNYFSQFGEILEAVVIRDHITRASKGYGFVTMKDLASAKRALSNPNPKIDGRICNVNYAFKGSRRRDRFYDPAFAPRFPFMDYQNQYWPNVYEPWMNMDYRYPQPIAIYQVVNDQFMSQGNARYRLDGSQPNGFNQYDHFGNVVPPNYGQIFPIGIANTTPFGSFYYPNFLTYGRQSRMVPMGGHDNVSYQESLVSSMNGLAISKPEDAVANNQNLEPQVEKESNGGTQNLEIDGLKNQNRAQNSGDNVQPVSDLTSEENWPALEKSQDMESEKDINSSKVRPPDIDGN</sequence>
<dbReference type="Pfam" id="PF00076">
    <property type="entry name" value="RRM_1"/>
    <property type="match status" value="1"/>
</dbReference>
<dbReference type="InterPro" id="IPR000504">
    <property type="entry name" value="RRM_dom"/>
</dbReference>
<feature type="compositionally biased region" description="Polar residues" evidence="3">
    <location>
        <begin position="306"/>
        <end position="326"/>
    </location>
</feature>
<dbReference type="AlphaFoldDB" id="A0A0C2N5H1"/>
<evidence type="ECO:0000313" key="6">
    <source>
        <dbReference type="Proteomes" id="UP000031668"/>
    </source>
</evidence>
<protein>
    <submittedName>
        <fullName evidence="5">RNA-binding protein 38</fullName>
    </submittedName>
</protein>
<gene>
    <name evidence="5" type="ORF">RF11_12485</name>
</gene>
<comment type="caution">
    <text evidence="5">The sequence shown here is derived from an EMBL/GenBank/DDBJ whole genome shotgun (WGS) entry which is preliminary data.</text>
</comment>
<dbReference type="Gene3D" id="3.30.70.330">
    <property type="match status" value="1"/>
</dbReference>
<dbReference type="OrthoDB" id="4207594at2759"/>
<feature type="compositionally biased region" description="Basic and acidic residues" evidence="3">
    <location>
        <begin position="1"/>
        <end position="14"/>
    </location>
</feature>
<dbReference type="InterPro" id="IPR035979">
    <property type="entry name" value="RBD_domain_sf"/>
</dbReference>
<feature type="region of interest" description="Disordered" evidence="3">
    <location>
        <begin position="1"/>
        <end position="48"/>
    </location>
</feature>
<feature type="compositionally biased region" description="Basic and acidic residues" evidence="3">
    <location>
        <begin position="333"/>
        <end position="356"/>
    </location>
</feature>
<reference evidence="5 6" key="1">
    <citation type="journal article" date="2014" name="Genome Biol. Evol.">
        <title>The genome of the myxosporean Thelohanellus kitauei shows adaptations to nutrient acquisition within its fish host.</title>
        <authorList>
            <person name="Yang Y."/>
            <person name="Xiong J."/>
            <person name="Zhou Z."/>
            <person name="Huo F."/>
            <person name="Miao W."/>
            <person name="Ran C."/>
            <person name="Liu Y."/>
            <person name="Zhang J."/>
            <person name="Feng J."/>
            <person name="Wang M."/>
            <person name="Wang M."/>
            <person name="Wang L."/>
            <person name="Yao B."/>
        </authorList>
    </citation>
    <scope>NUCLEOTIDE SEQUENCE [LARGE SCALE GENOMIC DNA]</scope>
    <source>
        <strain evidence="5">Wuqing</strain>
    </source>
</reference>
<dbReference type="SUPFAM" id="SSF54928">
    <property type="entry name" value="RNA-binding domain, RBD"/>
    <property type="match status" value="1"/>
</dbReference>
<evidence type="ECO:0000256" key="3">
    <source>
        <dbReference type="SAM" id="MobiDB-lite"/>
    </source>
</evidence>
<proteinExistence type="predicted"/>
<dbReference type="PROSITE" id="PS50102">
    <property type="entry name" value="RRM"/>
    <property type="match status" value="1"/>
</dbReference>
<evidence type="ECO:0000259" key="4">
    <source>
        <dbReference type="PROSITE" id="PS50102"/>
    </source>
</evidence>
<dbReference type="Proteomes" id="UP000031668">
    <property type="component" value="Unassembled WGS sequence"/>
</dbReference>